<dbReference type="Proteomes" id="UP001497482">
    <property type="component" value="Chromosome 8"/>
</dbReference>
<reference evidence="1 2" key="1">
    <citation type="submission" date="2024-04" db="EMBL/GenBank/DDBJ databases">
        <authorList>
            <person name="Waldvogel A.-M."/>
            <person name="Schoenle A."/>
        </authorList>
    </citation>
    <scope>NUCLEOTIDE SEQUENCE [LARGE SCALE GENOMIC DNA]</scope>
</reference>
<name>A0AAV2MJB4_KNICA</name>
<dbReference type="EMBL" id="OZ035830">
    <property type="protein sequence ID" value="CAL1613372.1"/>
    <property type="molecule type" value="Genomic_DNA"/>
</dbReference>
<sequence>MRKRLSPERLTDAAPGRCDRLIQGVSRTKLPVIKHFTERSYSSVSPIYLCIPRQLRSSNSRTAVLSHTMLVAMVK</sequence>
<evidence type="ECO:0000313" key="2">
    <source>
        <dbReference type="Proteomes" id="UP001497482"/>
    </source>
</evidence>
<accession>A0AAV2MJB4</accession>
<organism evidence="1 2">
    <name type="scientific">Knipowitschia caucasica</name>
    <name type="common">Caucasian dwarf goby</name>
    <name type="synonym">Pomatoschistus caucasicus</name>
    <dbReference type="NCBI Taxonomy" id="637954"/>
    <lineage>
        <taxon>Eukaryota</taxon>
        <taxon>Metazoa</taxon>
        <taxon>Chordata</taxon>
        <taxon>Craniata</taxon>
        <taxon>Vertebrata</taxon>
        <taxon>Euteleostomi</taxon>
        <taxon>Actinopterygii</taxon>
        <taxon>Neopterygii</taxon>
        <taxon>Teleostei</taxon>
        <taxon>Neoteleostei</taxon>
        <taxon>Acanthomorphata</taxon>
        <taxon>Gobiaria</taxon>
        <taxon>Gobiiformes</taxon>
        <taxon>Gobioidei</taxon>
        <taxon>Gobiidae</taxon>
        <taxon>Gobiinae</taxon>
        <taxon>Knipowitschia</taxon>
    </lineage>
</organism>
<proteinExistence type="predicted"/>
<keyword evidence="2" id="KW-1185">Reference proteome</keyword>
<protein>
    <submittedName>
        <fullName evidence="1">Uncharacterized protein</fullName>
    </submittedName>
</protein>
<gene>
    <name evidence="1" type="ORF">KC01_LOCUS39591</name>
</gene>
<dbReference type="AlphaFoldDB" id="A0AAV2MJB4"/>
<evidence type="ECO:0000313" key="1">
    <source>
        <dbReference type="EMBL" id="CAL1613372.1"/>
    </source>
</evidence>